<dbReference type="InterPro" id="IPR025117">
    <property type="entry name" value="DUF4037"/>
</dbReference>
<accession>D1AQ92</accession>
<keyword evidence="3" id="KW-1185">Reference proteome</keyword>
<dbReference type="STRING" id="526218.Sterm_3312"/>
<dbReference type="HOGENOM" id="CLU_066174_0_0_0"/>
<gene>
    <name evidence="2" type="ordered locus">Sterm_3312</name>
</gene>
<evidence type="ECO:0000259" key="1">
    <source>
        <dbReference type="Pfam" id="PF13228"/>
    </source>
</evidence>
<dbReference type="RefSeq" id="WP_012862734.1">
    <property type="nucleotide sequence ID" value="NC_013517.1"/>
</dbReference>
<dbReference type="EMBL" id="CP001739">
    <property type="protein sequence ID" value="ACZ10152.1"/>
    <property type="molecule type" value="Genomic_DNA"/>
</dbReference>
<evidence type="ECO:0000313" key="3">
    <source>
        <dbReference type="Proteomes" id="UP000000845"/>
    </source>
</evidence>
<feature type="domain" description="DUF4037" evidence="1">
    <location>
        <begin position="126"/>
        <end position="226"/>
    </location>
</feature>
<dbReference type="AlphaFoldDB" id="D1AQ92"/>
<name>D1AQ92_SEBTE</name>
<protein>
    <recommendedName>
        <fullName evidence="1">DUF4037 domain-containing protein</fullName>
    </recommendedName>
</protein>
<reference evidence="2 3" key="2">
    <citation type="journal article" date="2010" name="Stand. Genomic Sci.">
        <title>Complete genome sequence of Sebaldella termitidis type strain (NCTC 11300).</title>
        <authorList>
            <person name="Harmon-Smith M."/>
            <person name="Celia L."/>
            <person name="Chertkov O."/>
            <person name="Lapidus A."/>
            <person name="Copeland A."/>
            <person name="Glavina Del Rio T."/>
            <person name="Nolan M."/>
            <person name="Lucas S."/>
            <person name="Tice H."/>
            <person name="Cheng J.F."/>
            <person name="Han C."/>
            <person name="Detter J.C."/>
            <person name="Bruce D."/>
            <person name="Goodwin L."/>
            <person name="Pitluck S."/>
            <person name="Pati A."/>
            <person name="Liolios K."/>
            <person name="Ivanova N."/>
            <person name="Mavromatis K."/>
            <person name="Mikhailova N."/>
            <person name="Chen A."/>
            <person name="Palaniappan K."/>
            <person name="Land M."/>
            <person name="Hauser L."/>
            <person name="Chang Y.J."/>
            <person name="Jeffries C.D."/>
            <person name="Brettin T."/>
            <person name="Goker M."/>
            <person name="Beck B."/>
            <person name="Bristow J."/>
            <person name="Eisen J.A."/>
            <person name="Markowitz V."/>
            <person name="Hugenholtz P."/>
            <person name="Kyrpides N.C."/>
            <person name="Klenk H.P."/>
            <person name="Chen F."/>
        </authorList>
    </citation>
    <scope>NUCLEOTIDE SEQUENCE [LARGE SCALE GENOMIC DNA]</scope>
    <source>
        <strain evidence="3">ATCC 33386 / NCTC 11300</strain>
    </source>
</reference>
<dbReference type="KEGG" id="str:Sterm_3312"/>
<organism evidence="2 3">
    <name type="scientific">Sebaldella termitidis (strain ATCC 33386 / NCTC 11300)</name>
    <dbReference type="NCBI Taxonomy" id="526218"/>
    <lineage>
        <taxon>Bacteria</taxon>
        <taxon>Fusobacteriati</taxon>
        <taxon>Fusobacteriota</taxon>
        <taxon>Fusobacteriia</taxon>
        <taxon>Fusobacteriales</taxon>
        <taxon>Leptotrichiaceae</taxon>
        <taxon>Sebaldella</taxon>
    </lineage>
</organism>
<dbReference type="Proteomes" id="UP000000845">
    <property type="component" value="Chromosome"/>
</dbReference>
<proteinExistence type="predicted"/>
<evidence type="ECO:0000313" key="2">
    <source>
        <dbReference type="EMBL" id="ACZ10152.1"/>
    </source>
</evidence>
<reference evidence="3" key="1">
    <citation type="submission" date="2009-09" db="EMBL/GenBank/DDBJ databases">
        <title>The complete chromosome of Sebaldella termitidis ATCC 33386.</title>
        <authorList>
            <consortium name="US DOE Joint Genome Institute (JGI-PGF)"/>
            <person name="Lucas S."/>
            <person name="Copeland A."/>
            <person name="Lapidus A."/>
            <person name="Glavina del Rio T."/>
            <person name="Dalin E."/>
            <person name="Tice H."/>
            <person name="Bruce D."/>
            <person name="Goodwin L."/>
            <person name="Pitluck S."/>
            <person name="Kyrpides N."/>
            <person name="Mavromatis K."/>
            <person name="Ivanova N."/>
            <person name="Mikhailova N."/>
            <person name="Sims D."/>
            <person name="Meincke L."/>
            <person name="Brettin T."/>
            <person name="Detter J.C."/>
            <person name="Han C."/>
            <person name="Larimer F."/>
            <person name="Land M."/>
            <person name="Hauser L."/>
            <person name="Markowitz V."/>
            <person name="Cheng J.F."/>
            <person name="Hugenholtz P."/>
            <person name="Woyke T."/>
            <person name="Wu D."/>
            <person name="Eisen J.A."/>
        </authorList>
    </citation>
    <scope>NUCLEOTIDE SEQUENCE [LARGE SCALE GENOMIC DNA]</scope>
    <source>
        <strain evidence="3">ATCC 33386 / NCTC 11300</strain>
    </source>
</reference>
<sequence length="307" mass="35441">MKGMELSRLYYEKVCKPVIEKEAGELTERTAVGLVGEGSECYGYDDEISRDHDFGPSCCFWLTKEDYRIYGGKLREILDSLPKSFMSFPALKMSEWGGGRRGVLNTESFYRKFTGKENGPETLDEWRMIPETNLSIVTNGSVFSDPLGEFTKIRNRLLEYYPEDIRLDKIASRCMKIAQSGQYNLGRCLKRGEFVAARIAEAEFINESIYMIYLLNKKYMPFYKWMHKDMQFLPILGKEVHNLLNNLISIQNSEKPETAEKICGLIINELKIQGISENKSDFLLDHGPDIQRKISDESLRNSNPWID</sequence>
<dbReference type="Pfam" id="PF13228">
    <property type="entry name" value="DUF4037"/>
    <property type="match status" value="1"/>
</dbReference>
<dbReference type="eggNOG" id="COG0457">
    <property type="taxonomic scope" value="Bacteria"/>
</dbReference>